<reference evidence="9 11" key="1">
    <citation type="submission" date="2016-09" db="EMBL/GenBank/DDBJ databases">
        <title>Complete genome sequence of Deltia acidovorans CM13 isolated from murine proximal colonic tissue.</title>
        <authorList>
            <person name="Saffarian A."/>
        </authorList>
    </citation>
    <scope>NUCLEOTIDE SEQUENCE [LARGE SCALE GENOMIC DNA]</scope>
    <source>
        <strain evidence="9 11">CM13</strain>
    </source>
</reference>
<feature type="domain" description="Replication gene A protein-like" evidence="8">
    <location>
        <begin position="152"/>
        <end position="399"/>
    </location>
</feature>
<evidence type="ECO:0000256" key="4">
    <source>
        <dbReference type="ARBA" id="ARBA00022722"/>
    </source>
</evidence>
<reference evidence="10" key="2">
    <citation type="submission" date="2023-03" db="EMBL/GenBank/DDBJ databases">
        <title>Synergistic degradation of erythromycin by symbiotic bacteria Ery-6A and Ery-6B and application in simulated water remediation.</title>
        <authorList>
            <person name="Xu S."/>
        </authorList>
    </citation>
    <scope>NUCLEOTIDE SEQUENCE</scope>
    <source>
        <strain evidence="10">Ery-6A</strain>
    </source>
</reference>
<dbReference type="Proteomes" id="UP000095607">
    <property type="component" value="Chromosome"/>
</dbReference>
<name>A0AAX3ST23_9BURK</name>
<organism evidence="10 12">
    <name type="scientific">Delftia tsuruhatensis</name>
    <dbReference type="NCBI Taxonomy" id="180282"/>
    <lineage>
        <taxon>Bacteria</taxon>
        <taxon>Pseudomonadati</taxon>
        <taxon>Pseudomonadota</taxon>
        <taxon>Betaproteobacteria</taxon>
        <taxon>Burkholderiales</taxon>
        <taxon>Comamonadaceae</taxon>
        <taxon>Delftia</taxon>
    </lineage>
</organism>
<evidence type="ECO:0000256" key="7">
    <source>
        <dbReference type="SAM" id="MobiDB-lite"/>
    </source>
</evidence>
<evidence type="ECO:0000313" key="9">
    <source>
        <dbReference type="EMBL" id="AOV01908.1"/>
    </source>
</evidence>
<keyword evidence="4" id="KW-0540">Nuclease</keyword>
<evidence type="ECO:0000256" key="6">
    <source>
        <dbReference type="ARBA" id="ARBA00022801"/>
    </source>
</evidence>
<feature type="region of interest" description="Disordered" evidence="7">
    <location>
        <begin position="629"/>
        <end position="667"/>
    </location>
</feature>
<dbReference type="GO" id="GO:0004519">
    <property type="term" value="F:endonuclease activity"/>
    <property type="evidence" value="ECO:0007669"/>
    <property type="project" value="UniProtKB-KW"/>
</dbReference>
<evidence type="ECO:0000256" key="3">
    <source>
        <dbReference type="ARBA" id="ARBA00022705"/>
    </source>
</evidence>
<evidence type="ECO:0000259" key="8">
    <source>
        <dbReference type="Pfam" id="PF05840"/>
    </source>
</evidence>
<keyword evidence="3" id="KW-0235">DNA replication</keyword>
<dbReference type="EMBL" id="CP120956">
    <property type="protein sequence ID" value="WFF83145.1"/>
    <property type="molecule type" value="Genomic_DNA"/>
</dbReference>
<sequence>MSVLLAAKSTGRRLRTASLQQWEQHKPRPHMVQRAMQALEKALPPQWLQPMKLLGLGDWQKGAQHANGHPEWAACHDALAAIDDFASRHGRAAEWNLDDYEICQMARRLSDEVGELDAGAQAQNMDLAARVDLVRLMLRMLGLQESTPLAGEPAIRRALDAAWWRRMLRRHVTRTVEAGAVKLGIVNRSAGGYASNATVRRRTAQIERNARALERSLYRNEAGQVFTLAELAALSPANPVIRGGELMTRIRGAEEYADARSHVGLFLTLTAPSRFHAVTLGSGGRPRPNPHYDGRSTPRDAQLWLRTMWARVRSHLGRQRIAMYGIRVAEPHHDATPHWHALVWAECEEHARHIEAAIRKWWLSEDGDERGAQRNRVNVKRMTGGGAAGYVAKYIAKSVGHAALADHLDVVQGRLWDVEQGDMPGHRRVDAWAACWGIRQFQAVGMPSVCVWRELRRVSKDQVEQIRIDGDKASWKAWGASHRHGPDIPADWRRYMEAMGGHCLARDRWHLRMARRPVPAGAVNQYGEAIAPGCGRVVGLETRRGQWLVSRRIAWRSVARATLEFQETQGAENADVAEGAEVAKVADTAPPALPARAPLARAWTGFNNCTARLTGHTLRALIGRGGHLREDRANPAGPDSGADSAPDSVLHRPASGATPSNHPFFTS</sequence>
<evidence type="ECO:0000313" key="10">
    <source>
        <dbReference type="EMBL" id="WFF83145.1"/>
    </source>
</evidence>
<dbReference type="GO" id="GO:0006260">
    <property type="term" value="P:DNA replication"/>
    <property type="evidence" value="ECO:0007669"/>
    <property type="project" value="UniProtKB-KW"/>
</dbReference>
<evidence type="ECO:0000313" key="11">
    <source>
        <dbReference type="Proteomes" id="UP000095607"/>
    </source>
</evidence>
<protein>
    <submittedName>
        <fullName evidence="10">Replication endonuclease</fullName>
    </submittedName>
    <submittedName>
        <fullName evidence="9">Replication protein A</fullName>
    </submittedName>
</protein>
<dbReference type="RefSeq" id="WP_070080537.1">
    <property type="nucleotide sequence ID" value="NZ_CBCSDN010000019.1"/>
</dbReference>
<dbReference type="GO" id="GO:0016787">
    <property type="term" value="F:hydrolase activity"/>
    <property type="evidence" value="ECO:0007669"/>
    <property type="project" value="UniProtKB-KW"/>
</dbReference>
<proteinExistence type="inferred from homology"/>
<accession>A0AAX3ST23</accession>
<evidence type="ECO:0000256" key="2">
    <source>
        <dbReference type="ARBA" id="ARBA00009260"/>
    </source>
</evidence>
<evidence type="ECO:0000313" key="12">
    <source>
        <dbReference type="Proteomes" id="UP001219066"/>
    </source>
</evidence>
<dbReference type="Pfam" id="PF05840">
    <property type="entry name" value="Phage_GPA"/>
    <property type="match status" value="1"/>
</dbReference>
<keyword evidence="6" id="KW-0378">Hydrolase</keyword>
<dbReference type="EMBL" id="CP017420">
    <property type="protein sequence ID" value="AOV01908.1"/>
    <property type="molecule type" value="Genomic_DNA"/>
</dbReference>
<dbReference type="AlphaFoldDB" id="A0AAX3ST23"/>
<dbReference type="KEGG" id="dts:BI380_11355"/>
<comment type="function">
    <text evidence="1">Possible endonuclease which induces a single-strand cut and initiates DNA replication.</text>
</comment>
<gene>
    <name evidence="9" type="ORF">BI380_11355</name>
    <name evidence="10" type="ORF">PYR84_10745</name>
</gene>
<comment type="similarity">
    <text evidence="2">Belongs to the phage GPA family.</text>
</comment>
<keyword evidence="5 10" id="KW-0255">Endonuclease</keyword>
<keyword evidence="11" id="KW-1185">Reference proteome</keyword>
<evidence type="ECO:0000256" key="5">
    <source>
        <dbReference type="ARBA" id="ARBA00022759"/>
    </source>
</evidence>
<dbReference type="Proteomes" id="UP001219066">
    <property type="component" value="Chromosome"/>
</dbReference>
<evidence type="ECO:0000256" key="1">
    <source>
        <dbReference type="ARBA" id="ARBA00003293"/>
    </source>
</evidence>
<feature type="compositionally biased region" description="Polar residues" evidence="7">
    <location>
        <begin position="657"/>
        <end position="667"/>
    </location>
</feature>
<dbReference type="InterPro" id="IPR008766">
    <property type="entry name" value="Replication_gene_A-like"/>
</dbReference>